<dbReference type="InterPro" id="IPR001789">
    <property type="entry name" value="Sig_transdc_resp-reg_receiver"/>
</dbReference>
<evidence type="ECO:0000259" key="6">
    <source>
        <dbReference type="PROSITE" id="PS50887"/>
    </source>
</evidence>
<dbReference type="SUPFAM" id="SSF55073">
    <property type="entry name" value="Nucleotide cyclase"/>
    <property type="match status" value="1"/>
</dbReference>
<evidence type="ECO:0000313" key="8">
    <source>
        <dbReference type="Proteomes" id="UP000638570"/>
    </source>
</evidence>
<protein>
    <submittedName>
        <fullName evidence="7">EAL domain-containing protein</fullName>
    </submittedName>
</protein>
<dbReference type="SUPFAM" id="SSF52172">
    <property type="entry name" value="CheY-like"/>
    <property type="match status" value="1"/>
</dbReference>
<comment type="caution">
    <text evidence="7">The sequence shown here is derived from an EMBL/GenBank/DDBJ whole genome shotgun (WGS) entry which is preliminary data.</text>
</comment>
<dbReference type="InterPro" id="IPR000160">
    <property type="entry name" value="GGDEF_dom"/>
</dbReference>
<evidence type="ECO:0000256" key="2">
    <source>
        <dbReference type="ARBA" id="ARBA00022777"/>
    </source>
</evidence>
<dbReference type="Gene3D" id="3.30.70.270">
    <property type="match status" value="1"/>
</dbReference>
<dbReference type="Gene3D" id="3.30.450.40">
    <property type="match status" value="1"/>
</dbReference>
<organism evidence="7 8">
    <name type="scientific">Zobellella iuensis</name>
    <dbReference type="NCBI Taxonomy" id="2803811"/>
    <lineage>
        <taxon>Bacteria</taxon>
        <taxon>Pseudomonadati</taxon>
        <taxon>Pseudomonadota</taxon>
        <taxon>Gammaproteobacteria</taxon>
        <taxon>Aeromonadales</taxon>
        <taxon>Aeromonadaceae</taxon>
        <taxon>Zobellella</taxon>
    </lineage>
</organism>
<dbReference type="CDD" id="cd01949">
    <property type="entry name" value="GGDEF"/>
    <property type="match status" value="1"/>
</dbReference>
<dbReference type="Pfam" id="PF00563">
    <property type="entry name" value="EAL"/>
    <property type="match status" value="1"/>
</dbReference>
<dbReference type="InterPro" id="IPR011006">
    <property type="entry name" value="CheY-like_superfamily"/>
</dbReference>
<feature type="domain" description="Response regulatory" evidence="4">
    <location>
        <begin position="5"/>
        <end position="124"/>
    </location>
</feature>
<dbReference type="PANTHER" id="PTHR33121:SF71">
    <property type="entry name" value="OXYGEN SENSOR PROTEIN DOSP"/>
    <property type="match status" value="1"/>
</dbReference>
<feature type="modified residue" description="4-aspartylphosphate" evidence="3">
    <location>
        <position position="54"/>
    </location>
</feature>
<dbReference type="CDD" id="cd01948">
    <property type="entry name" value="EAL"/>
    <property type="match status" value="1"/>
</dbReference>
<keyword evidence="2" id="KW-0418">Kinase</keyword>
<keyword evidence="1" id="KW-0808">Transferase</keyword>
<evidence type="ECO:0000259" key="5">
    <source>
        <dbReference type="PROSITE" id="PS50883"/>
    </source>
</evidence>
<dbReference type="Gene3D" id="3.40.50.2300">
    <property type="match status" value="1"/>
</dbReference>
<feature type="domain" description="GGDEF" evidence="6">
    <location>
        <begin position="593"/>
        <end position="719"/>
    </location>
</feature>
<dbReference type="InterPro" id="IPR029016">
    <property type="entry name" value="GAF-like_dom_sf"/>
</dbReference>
<gene>
    <name evidence="7" type="ORF">JKV55_08510</name>
</gene>
<dbReference type="PANTHER" id="PTHR33121">
    <property type="entry name" value="CYCLIC DI-GMP PHOSPHODIESTERASE PDEF"/>
    <property type="match status" value="1"/>
</dbReference>
<dbReference type="SUPFAM" id="SSF55781">
    <property type="entry name" value="GAF domain-like"/>
    <property type="match status" value="1"/>
</dbReference>
<dbReference type="InterPro" id="IPR029787">
    <property type="entry name" value="Nucleotide_cyclase"/>
</dbReference>
<dbReference type="SUPFAM" id="SSF141868">
    <property type="entry name" value="EAL domain-like"/>
    <property type="match status" value="1"/>
</dbReference>
<dbReference type="InterPro" id="IPR050706">
    <property type="entry name" value="Cyclic-di-GMP_PDE-like"/>
</dbReference>
<name>A0ABS1QRA0_9GAMM</name>
<dbReference type="EMBL" id="JAERTZ010000018">
    <property type="protein sequence ID" value="MBL1377370.1"/>
    <property type="molecule type" value="Genomic_DNA"/>
</dbReference>
<dbReference type="Pfam" id="PF00072">
    <property type="entry name" value="Response_reg"/>
    <property type="match status" value="1"/>
</dbReference>
<evidence type="ECO:0000256" key="1">
    <source>
        <dbReference type="ARBA" id="ARBA00022679"/>
    </source>
</evidence>
<dbReference type="InterPro" id="IPR043128">
    <property type="entry name" value="Rev_trsase/Diguanyl_cyclase"/>
</dbReference>
<evidence type="ECO:0000256" key="3">
    <source>
        <dbReference type="PROSITE-ProRule" id="PRU00169"/>
    </source>
</evidence>
<dbReference type="PROSITE" id="PS50887">
    <property type="entry name" value="GGDEF"/>
    <property type="match status" value="1"/>
</dbReference>
<proteinExistence type="predicted"/>
<sequence length="719" mass="78947">MSKTRLLILDDDPMTGQTLAHIAEFAGAEVRFTTSPDEFFRLLEEWQPDTIALDLVMPQMDGVQVMSVLADRGCTARLIISSGVGSRVLDAAGRSAAGHGLNIAGVLPKPFTPAEFRALLADEPPAGKAAADTKAAALRPPSLEDIRQALQRGDIHVVYQPKVACRSSELTGFEVLARWQHPELGAIAPETFIALAESGGLIDTLTEQVLALTLDWFARLHRVDGPLAAVLTPVSPLKQLTLSINVSARSLGNLALFERLERRCEALGLAPERLIFELTETSAMEDPVASLDILTRLRMKGFQLSLDDFGTGFSSMLQLVRLPFSELKVDKSFVMTAGQSQESRAVIKSVIDLGHSLGLQVTAEGIEDQDTLGYLREQGCDLAQGYLIARPMAEAELLAWIRDYQTRREAGRLQSLHDIQLLDTPPEERFDRLTRLARRLFDMPVVLVSLVDEKRQWFKSRQGLEVEQTPREISFCTHAIEQNGVYVVGDTLADPAYSGNPLVTGEPGIRFYAGCPLRAPDGNKLGTLCLIDKVPRLFGEKDVALLADLAYLVERELVADRAAGIDHLTGLLNRQGFEQAAEEILGFCARRVLPAALLWLDLNEFKRFSEQGGQAAGEQALVAFADVLQEAFRESDLKARLRGNEFVVLLIDTGRQQTEHALERLEQMLAAVNAGGPLSFPLSYALELEVIRPDRQEALSTLLHRVGSRERGHGTADKG</sequence>
<evidence type="ECO:0000313" key="7">
    <source>
        <dbReference type="EMBL" id="MBL1377370.1"/>
    </source>
</evidence>
<feature type="domain" description="EAL" evidence="5">
    <location>
        <begin position="139"/>
        <end position="405"/>
    </location>
</feature>
<dbReference type="InterPro" id="IPR001633">
    <property type="entry name" value="EAL_dom"/>
</dbReference>
<dbReference type="InterPro" id="IPR035919">
    <property type="entry name" value="EAL_sf"/>
</dbReference>
<accession>A0ABS1QRA0</accession>
<dbReference type="Pfam" id="PF01590">
    <property type="entry name" value="GAF"/>
    <property type="match status" value="1"/>
</dbReference>
<dbReference type="SMART" id="SM00052">
    <property type="entry name" value="EAL"/>
    <property type="match status" value="1"/>
</dbReference>
<dbReference type="Gene3D" id="3.20.20.450">
    <property type="entry name" value="EAL domain"/>
    <property type="match status" value="1"/>
</dbReference>
<dbReference type="RefSeq" id="WP_202084142.1">
    <property type="nucleotide sequence ID" value="NZ_JAERTZ010000018.1"/>
</dbReference>
<reference evidence="8" key="1">
    <citation type="submission" date="2021-01" db="EMBL/GenBank/DDBJ databases">
        <title>Genome public.</title>
        <authorList>
            <person name="Liu C."/>
            <person name="Sun Q."/>
        </authorList>
    </citation>
    <scope>NUCLEOTIDE SEQUENCE [LARGE SCALE GENOMIC DNA]</scope>
    <source>
        <strain evidence="8">CGMCC 1.18722</strain>
    </source>
</reference>
<dbReference type="PROSITE" id="PS50110">
    <property type="entry name" value="RESPONSE_REGULATORY"/>
    <property type="match status" value="1"/>
</dbReference>
<dbReference type="Pfam" id="PF00990">
    <property type="entry name" value="GGDEF"/>
    <property type="match status" value="1"/>
</dbReference>
<dbReference type="Proteomes" id="UP000638570">
    <property type="component" value="Unassembled WGS sequence"/>
</dbReference>
<dbReference type="SMART" id="SM00448">
    <property type="entry name" value="REC"/>
    <property type="match status" value="1"/>
</dbReference>
<keyword evidence="3" id="KW-0597">Phosphoprotein</keyword>
<dbReference type="NCBIfam" id="TIGR00254">
    <property type="entry name" value="GGDEF"/>
    <property type="match status" value="1"/>
</dbReference>
<dbReference type="InterPro" id="IPR003018">
    <property type="entry name" value="GAF"/>
</dbReference>
<dbReference type="PROSITE" id="PS50883">
    <property type="entry name" value="EAL"/>
    <property type="match status" value="1"/>
</dbReference>
<dbReference type="SMART" id="SM00267">
    <property type="entry name" value="GGDEF"/>
    <property type="match status" value="1"/>
</dbReference>
<keyword evidence="8" id="KW-1185">Reference proteome</keyword>
<dbReference type="SMART" id="SM00065">
    <property type="entry name" value="GAF"/>
    <property type="match status" value="1"/>
</dbReference>
<evidence type="ECO:0000259" key="4">
    <source>
        <dbReference type="PROSITE" id="PS50110"/>
    </source>
</evidence>